<dbReference type="CDD" id="cd04301">
    <property type="entry name" value="NAT_SF"/>
    <property type="match status" value="1"/>
</dbReference>
<protein>
    <recommendedName>
        <fullName evidence="1">N-acetyltransferase domain-containing protein</fullName>
    </recommendedName>
</protein>
<feature type="domain" description="N-acetyltransferase" evidence="1">
    <location>
        <begin position="57"/>
        <end position="242"/>
    </location>
</feature>
<dbReference type="GO" id="GO:0016747">
    <property type="term" value="F:acyltransferase activity, transferring groups other than amino-acyl groups"/>
    <property type="evidence" value="ECO:0007669"/>
    <property type="project" value="InterPro"/>
</dbReference>
<sequence>MKQPAIRDDAATKYSAVPFDFCKFPPRHPFSRTAARLAIQLVPAESADSLELAVVEAAVTFSEPVSQIMWIAPSEERHKKRAKQYAKDMETSPTSYIVKAVLDGKVVGFAQWHFFDKQPKPMEEWKDMEAWDVANSLECANYMLGISSRMRNKYVNGTQYAFLQILVVLPEWQRQGVGSLLLQEGLAKADQAGLPTWLLSSPEGYGLYQKAGFEDRETLEIDLSRFGGEGTAKRIGMLKPYKVVV</sequence>
<evidence type="ECO:0000313" key="3">
    <source>
        <dbReference type="Proteomes" id="UP000256645"/>
    </source>
</evidence>
<dbReference type="Gene3D" id="3.40.630.30">
    <property type="match status" value="1"/>
</dbReference>
<gene>
    <name evidence="2" type="ORF">BP6252_02034</name>
</gene>
<organism evidence="2 3">
    <name type="scientific">Coleophoma cylindrospora</name>
    <dbReference type="NCBI Taxonomy" id="1849047"/>
    <lineage>
        <taxon>Eukaryota</taxon>
        <taxon>Fungi</taxon>
        <taxon>Dikarya</taxon>
        <taxon>Ascomycota</taxon>
        <taxon>Pezizomycotina</taxon>
        <taxon>Leotiomycetes</taxon>
        <taxon>Helotiales</taxon>
        <taxon>Dermateaceae</taxon>
        <taxon>Coleophoma</taxon>
    </lineage>
</organism>
<dbReference type="AlphaFoldDB" id="A0A3D8SEC1"/>
<evidence type="ECO:0000313" key="2">
    <source>
        <dbReference type="EMBL" id="RDW84444.1"/>
    </source>
</evidence>
<reference evidence="2 3" key="1">
    <citation type="journal article" date="2018" name="IMA Fungus">
        <title>IMA Genome-F 9: Draft genome sequence of Annulohypoxylon stygium, Aspergillus mulundensis, Berkeleyomyces basicola (syn. Thielaviopsis basicola), Ceratocystis smalleyi, two Cercospora beticola strains, Coleophoma cylindrospora, Fusarium fracticaudum, Phialophora cf. hyalina, and Morchella septimelata.</title>
        <authorList>
            <person name="Wingfield B.D."/>
            <person name="Bills G.F."/>
            <person name="Dong Y."/>
            <person name="Huang W."/>
            <person name="Nel W.J."/>
            <person name="Swalarsk-Parry B.S."/>
            <person name="Vaghefi N."/>
            <person name="Wilken P.M."/>
            <person name="An Z."/>
            <person name="de Beer Z.W."/>
            <person name="De Vos L."/>
            <person name="Chen L."/>
            <person name="Duong T.A."/>
            <person name="Gao Y."/>
            <person name="Hammerbacher A."/>
            <person name="Kikkert J.R."/>
            <person name="Li Y."/>
            <person name="Li H."/>
            <person name="Li K."/>
            <person name="Li Q."/>
            <person name="Liu X."/>
            <person name="Ma X."/>
            <person name="Naidoo K."/>
            <person name="Pethybridge S.J."/>
            <person name="Sun J."/>
            <person name="Steenkamp E.T."/>
            <person name="van der Nest M.A."/>
            <person name="van Wyk S."/>
            <person name="Wingfield M.J."/>
            <person name="Xiong C."/>
            <person name="Yue Q."/>
            <person name="Zhang X."/>
        </authorList>
    </citation>
    <scope>NUCLEOTIDE SEQUENCE [LARGE SCALE GENOMIC DNA]</scope>
    <source>
        <strain evidence="2 3">BP6252</strain>
    </source>
</reference>
<comment type="caution">
    <text evidence="2">The sequence shown here is derived from an EMBL/GenBank/DDBJ whole genome shotgun (WGS) entry which is preliminary data.</text>
</comment>
<name>A0A3D8SEC1_9HELO</name>
<keyword evidence="3" id="KW-1185">Reference proteome</keyword>
<dbReference type="Proteomes" id="UP000256645">
    <property type="component" value="Unassembled WGS sequence"/>
</dbReference>
<dbReference type="PANTHER" id="PTHR42791:SF17">
    <property type="entry name" value="ACETYLTRANSFERASE, GNAT FAMILY FAMILY (AFU_ORTHOLOGUE AFUA_8G05690)"/>
    <property type="match status" value="1"/>
</dbReference>
<proteinExistence type="predicted"/>
<dbReference type="InterPro" id="IPR016181">
    <property type="entry name" value="Acyl_CoA_acyltransferase"/>
</dbReference>
<dbReference type="PANTHER" id="PTHR42791">
    <property type="entry name" value="GNAT FAMILY ACETYLTRANSFERASE"/>
    <property type="match status" value="1"/>
</dbReference>
<accession>A0A3D8SEC1</accession>
<dbReference type="STRING" id="1849047.A0A3D8SEC1"/>
<evidence type="ECO:0000259" key="1">
    <source>
        <dbReference type="PROSITE" id="PS51186"/>
    </source>
</evidence>
<dbReference type="InterPro" id="IPR000182">
    <property type="entry name" value="GNAT_dom"/>
</dbReference>
<dbReference type="EMBL" id="PDLM01000002">
    <property type="protein sequence ID" value="RDW84444.1"/>
    <property type="molecule type" value="Genomic_DNA"/>
</dbReference>
<dbReference type="InterPro" id="IPR052523">
    <property type="entry name" value="Trichothecene_AcTrans"/>
</dbReference>
<dbReference type="OrthoDB" id="196847at2759"/>
<dbReference type="PROSITE" id="PS51186">
    <property type="entry name" value="GNAT"/>
    <property type="match status" value="1"/>
</dbReference>
<dbReference type="Pfam" id="PF00583">
    <property type="entry name" value="Acetyltransf_1"/>
    <property type="match status" value="1"/>
</dbReference>
<dbReference type="SUPFAM" id="SSF55729">
    <property type="entry name" value="Acyl-CoA N-acyltransferases (Nat)"/>
    <property type="match status" value="1"/>
</dbReference>